<feature type="transmembrane region" description="Helical" evidence="2">
    <location>
        <begin position="74"/>
        <end position="99"/>
    </location>
</feature>
<dbReference type="RefSeq" id="XP_046013320.1">
    <property type="nucleotide sequence ID" value="XM_046158785.1"/>
</dbReference>
<comment type="caution">
    <text evidence="3">The sequence shown here is derived from an EMBL/GenBank/DDBJ whole genome shotgun (WGS) entry which is preliminary data.</text>
</comment>
<evidence type="ECO:0000313" key="4">
    <source>
        <dbReference type="Proteomes" id="UP000756346"/>
    </source>
</evidence>
<evidence type="ECO:0000313" key="3">
    <source>
        <dbReference type="EMBL" id="KAH7031640.1"/>
    </source>
</evidence>
<feature type="region of interest" description="Disordered" evidence="1">
    <location>
        <begin position="172"/>
        <end position="237"/>
    </location>
</feature>
<feature type="transmembrane region" description="Helical" evidence="2">
    <location>
        <begin position="142"/>
        <end position="166"/>
    </location>
</feature>
<reference evidence="3" key="1">
    <citation type="journal article" date="2021" name="Nat. Commun.">
        <title>Genetic determinants of endophytism in the Arabidopsis root mycobiome.</title>
        <authorList>
            <person name="Mesny F."/>
            <person name="Miyauchi S."/>
            <person name="Thiergart T."/>
            <person name="Pickel B."/>
            <person name="Atanasova L."/>
            <person name="Karlsson M."/>
            <person name="Huettel B."/>
            <person name="Barry K.W."/>
            <person name="Haridas S."/>
            <person name="Chen C."/>
            <person name="Bauer D."/>
            <person name="Andreopoulos W."/>
            <person name="Pangilinan J."/>
            <person name="LaButti K."/>
            <person name="Riley R."/>
            <person name="Lipzen A."/>
            <person name="Clum A."/>
            <person name="Drula E."/>
            <person name="Henrissat B."/>
            <person name="Kohler A."/>
            <person name="Grigoriev I.V."/>
            <person name="Martin F.M."/>
            <person name="Hacquard S."/>
        </authorList>
    </citation>
    <scope>NUCLEOTIDE SEQUENCE</scope>
    <source>
        <strain evidence="3">MPI-CAGE-CH-0230</strain>
    </source>
</reference>
<dbReference type="AlphaFoldDB" id="A0A9P9BR97"/>
<feature type="compositionally biased region" description="Low complexity" evidence="1">
    <location>
        <begin position="209"/>
        <end position="221"/>
    </location>
</feature>
<protein>
    <recommendedName>
        <fullName evidence="5">Transmembrane protein</fullName>
    </recommendedName>
</protein>
<keyword evidence="2" id="KW-1133">Transmembrane helix</keyword>
<feature type="region of interest" description="Disordered" evidence="1">
    <location>
        <begin position="254"/>
        <end position="284"/>
    </location>
</feature>
<evidence type="ECO:0000256" key="1">
    <source>
        <dbReference type="SAM" id="MobiDB-lite"/>
    </source>
</evidence>
<name>A0A9P9BR97_9PEZI</name>
<accession>A0A9P9BR97</accession>
<evidence type="ECO:0008006" key="5">
    <source>
        <dbReference type="Google" id="ProtNLM"/>
    </source>
</evidence>
<keyword evidence="2" id="KW-0472">Membrane</keyword>
<evidence type="ECO:0000256" key="2">
    <source>
        <dbReference type="SAM" id="Phobius"/>
    </source>
</evidence>
<dbReference type="Proteomes" id="UP000756346">
    <property type="component" value="Unassembled WGS sequence"/>
</dbReference>
<proteinExistence type="predicted"/>
<dbReference type="EMBL" id="JAGTJQ010000005">
    <property type="protein sequence ID" value="KAH7031640.1"/>
    <property type="molecule type" value="Genomic_DNA"/>
</dbReference>
<sequence>MAPLVSTLARALADTVNSNTTTIIASIPVVARGSSSALYISTLLLNSHSSSSTNTDDSGSGGDENAKGDHTLEALALGALIFISLLLAVAVIGPCYNFFCEAVVSSLRSTIDWRNLWPIRLLGPKHPRLREFLSKWVFRTTAMFAVLTMPAWGPLLLILCCVVAMWPERRSQTQDSELRDPTGLPHPPPATPHGTSSTRGSDLGLGNTSSDNSNSRDQSSSIVLQPMARGEADRRDQMDEADVADELMVITVPQKPEYDPPSYRASANDRCIPQGRVRTPPPTYSNVAVSAVDWDT</sequence>
<keyword evidence="4" id="KW-1185">Reference proteome</keyword>
<organism evidence="3 4">
    <name type="scientific">Microdochium trichocladiopsis</name>
    <dbReference type="NCBI Taxonomy" id="1682393"/>
    <lineage>
        <taxon>Eukaryota</taxon>
        <taxon>Fungi</taxon>
        <taxon>Dikarya</taxon>
        <taxon>Ascomycota</taxon>
        <taxon>Pezizomycotina</taxon>
        <taxon>Sordariomycetes</taxon>
        <taxon>Xylariomycetidae</taxon>
        <taxon>Xylariales</taxon>
        <taxon>Microdochiaceae</taxon>
        <taxon>Microdochium</taxon>
    </lineage>
</organism>
<dbReference type="GeneID" id="70188331"/>
<gene>
    <name evidence="3" type="ORF">B0I36DRAFT_363304</name>
</gene>
<keyword evidence="2" id="KW-0812">Transmembrane</keyword>